<gene>
    <name evidence="5" type="ORF">Sya03_53140</name>
</gene>
<dbReference type="AlphaFoldDB" id="A0A8J3YDS4"/>
<dbReference type="InterPro" id="IPR036388">
    <property type="entry name" value="WH-like_DNA-bd_sf"/>
</dbReference>
<evidence type="ECO:0000256" key="1">
    <source>
        <dbReference type="ARBA" id="ARBA00023015"/>
    </source>
</evidence>
<dbReference type="EMBL" id="BOOY01000036">
    <property type="protein sequence ID" value="GIJ05962.1"/>
    <property type="molecule type" value="Genomic_DNA"/>
</dbReference>
<organism evidence="5 6">
    <name type="scientific">Spirilliplanes yamanashiensis</name>
    <dbReference type="NCBI Taxonomy" id="42233"/>
    <lineage>
        <taxon>Bacteria</taxon>
        <taxon>Bacillati</taxon>
        <taxon>Actinomycetota</taxon>
        <taxon>Actinomycetes</taxon>
        <taxon>Micromonosporales</taxon>
        <taxon>Micromonosporaceae</taxon>
        <taxon>Spirilliplanes</taxon>
    </lineage>
</organism>
<protein>
    <submittedName>
        <fullName evidence="5">Transcriptional regulator</fullName>
    </submittedName>
</protein>
<evidence type="ECO:0000256" key="2">
    <source>
        <dbReference type="ARBA" id="ARBA00023125"/>
    </source>
</evidence>
<dbReference type="SUPFAM" id="SSF55718">
    <property type="entry name" value="SCP-like"/>
    <property type="match status" value="1"/>
</dbReference>
<keyword evidence="1" id="KW-0805">Transcription regulation</keyword>
<comment type="caution">
    <text evidence="5">The sequence shown here is derived from an EMBL/GenBank/DDBJ whole genome shotgun (WGS) entry which is preliminary data.</text>
</comment>
<dbReference type="Pfam" id="PF01638">
    <property type="entry name" value="HxlR"/>
    <property type="match status" value="1"/>
</dbReference>
<evidence type="ECO:0000313" key="6">
    <source>
        <dbReference type="Proteomes" id="UP000652013"/>
    </source>
</evidence>
<dbReference type="PROSITE" id="PS51118">
    <property type="entry name" value="HTH_HXLR"/>
    <property type="match status" value="1"/>
</dbReference>
<keyword evidence="6" id="KW-1185">Reference proteome</keyword>
<dbReference type="PANTHER" id="PTHR33204">
    <property type="entry name" value="TRANSCRIPTIONAL REGULATOR, MARR FAMILY"/>
    <property type="match status" value="1"/>
</dbReference>
<keyword evidence="2" id="KW-0238">DNA-binding</keyword>
<dbReference type="RefSeq" id="WP_239107862.1">
    <property type="nucleotide sequence ID" value="NZ_BAAAGJ010000003.1"/>
</dbReference>
<dbReference type="Gene3D" id="3.30.1050.10">
    <property type="entry name" value="SCP2 sterol-binding domain"/>
    <property type="match status" value="1"/>
</dbReference>
<evidence type="ECO:0000313" key="5">
    <source>
        <dbReference type="EMBL" id="GIJ05962.1"/>
    </source>
</evidence>
<dbReference type="PANTHER" id="PTHR33204:SF18">
    <property type="entry name" value="TRANSCRIPTIONAL REGULATORY PROTEIN"/>
    <property type="match status" value="1"/>
</dbReference>
<evidence type="ECO:0000256" key="3">
    <source>
        <dbReference type="ARBA" id="ARBA00023163"/>
    </source>
</evidence>
<proteinExistence type="predicted"/>
<feature type="domain" description="HTH hxlR-type" evidence="4">
    <location>
        <begin position="14"/>
        <end position="112"/>
    </location>
</feature>
<dbReference type="Gene3D" id="1.10.10.10">
    <property type="entry name" value="Winged helix-like DNA-binding domain superfamily/Winged helix DNA-binding domain"/>
    <property type="match status" value="1"/>
</dbReference>
<dbReference type="SUPFAM" id="SSF46785">
    <property type="entry name" value="Winged helix' DNA-binding domain"/>
    <property type="match status" value="1"/>
</dbReference>
<dbReference type="Proteomes" id="UP000652013">
    <property type="component" value="Unassembled WGS sequence"/>
</dbReference>
<dbReference type="InterPro" id="IPR036527">
    <property type="entry name" value="SCP2_sterol-bd_dom_sf"/>
</dbReference>
<evidence type="ECO:0000259" key="4">
    <source>
        <dbReference type="PROSITE" id="PS51118"/>
    </source>
</evidence>
<sequence>MPTRRTYGDLGDACRAANALDLVGDRWTLIVVREVILGPKRFADLQEAVRGITPAVLTERLRLLQDAGIVEQVVLPGPARARAYAATEWGRGLGGVLEALGRWYSAGPDPGTAGGMTPDAMVLAMRTMAPAVPGAVPVLALRLYDGRRPDPPVHDYRVSAGGGRLDVRAGAAPGPAATVTAEATAWSAVLFDGLPLADAERDGAVRVEGDRAAVARVVRLFSAPAG</sequence>
<keyword evidence="3" id="KW-0804">Transcription</keyword>
<dbReference type="GO" id="GO:0003677">
    <property type="term" value="F:DNA binding"/>
    <property type="evidence" value="ECO:0007669"/>
    <property type="project" value="UniProtKB-KW"/>
</dbReference>
<dbReference type="InterPro" id="IPR036390">
    <property type="entry name" value="WH_DNA-bd_sf"/>
</dbReference>
<accession>A0A8J3YDS4</accession>
<reference evidence="5" key="1">
    <citation type="submission" date="2021-01" db="EMBL/GenBank/DDBJ databases">
        <title>Whole genome shotgun sequence of Spirilliplanes yamanashiensis NBRC 15828.</title>
        <authorList>
            <person name="Komaki H."/>
            <person name="Tamura T."/>
        </authorList>
    </citation>
    <scope>NUCLEOTIDE SEQUENCE</scope>
    <source>
        <strain evidence="5">NBRC 15828</strain>
    </source>
</reference>
<dbReference type="InterPro" id="IPR002577">
    <property type="entry name" value="HTH_HxlR"/>
</dbReference>
<name>A0A8J3YDS4_9ACTN</name>